<name>A0A1X0DR27_MYCHE</name>
<accession>A0A1X0DR27</accession>
<evidence type="ECO:0000313" key="5">
    <source>
        <dbReference type="Proteomes" id="UP000192566"/>
    </source>
</evidence>
<proteinExistence type="predicted"/>
<dbReference type="Pfam" id="PF13439">
    <property type="entry name" value="Glyco_transf_4"/>
    <property type="match status" value="1"/>
</dbReference>
<dbReference type="Proteomes" id="UP000192566">
    <property type="component" value="Unassembled WGS sequence"/>
</dbReference>
<evidence type="ECO:0000256" key="2">
    <source>
        <dbReference type="ARBA" id="ARBA00022679"/>
    </source>
</evidence>
<keyword evidence="5" id="KW-1185">Reference proteome</keyword>
<dbReference type="EMBL" id="MVHR01000009">
    <property type="protein sequence ID" value="ORA74642.1"/>
    <property type="molecule type" value="Genomic_DNA"/>
</dbReference>
<dbReference type="STRING" id="53376.BST25_08695"/>
<protein>
    <recommendedName>
        <fullName evidence="3">Glycosyltransferase subfamily 4-like N-terminal domain-containing protein</fullName>
    </recommendedName>
</protein>
<dbReference type="SUPFAM" id="SSF53756">
    <property type="entry name" value="UDP-Glycosyltransferase/glycogen phosphorylase"/>
    <property type="match status" value="1"/>
</dbReference>
<comment type="caution">
    <text evidence="4">The sequence shown here is derived from an EMBL/GenBank/DDBJ whole genome shotgun (WGS) entry which is preliminary data.</text>
</comment>
<keyword evidence="2" id="KW-0808">Transferase</keyword>
<dbReference type="AlphaFoldDB" id="A0A1X0DR27"/>
<feature type="domain" description="Glycosyltransferase subfamily 4-like N-terminal" evidence="3">
    <location>
        <begin position="14"/>
        <end position="130"/>
    </location>
</feature>
<sequence>MVVQFSSMMPSARYGGAERVVGAFADELEQAGFKVDNCGLKPKGSEHLAGYPINNVYWPFDGSRRPLARRLLWHAIDTFTLASRRTVEKIVDELRPDVVITHNLRGWGFAPWVVAGERGIPLVHVVHDYGLVCNSSTLWRGEVCADVCAGCRPRVAMTRRRWPGGCVVGASRAVLAENQRRLGLHDFDHAIAIHPTAAGHDLQPDRRAHSLGVPKTIGYLGRVSQHKGIEVLLAAIDGTGKNLIVAGEGEPGYVEGLMAGAHGNVQWLGWTDDHRSFFDAIDVLVVPSVWLDPFPLVVLDGVRAGVPVLIADRPGLIEAAAVHGARHATFAADNVEALRQALDRPLSGYQVEPATIDDADIIELVTELASKRETS</sequence>
<keyword evidence="1" id="KW-0328">Glycosyltransferase</keyword>
<reference evidence="4 5" key="1">
    <citation type="submission" date="2017-02" db="EMBL/GenBank/DDBJ databases">
        <title>The new phylogeny of genus Mycobacterium.</title>
        <authorList>
            <person name="Tortoli E."/>
            <person name="Trovato A."/>
            <person name="Cirillo D.M."/>
        </authorList>
    </citation>
    <scope>NUCLEOTIDE SEQUENCE [LARGE SCALE GENOMIC DNA]</scope>
    <source>
        <strain evidence="4 5">DSM 44471</strain>
    </source>
</reference>
<organism evidence="4 5">
    <name type="scientific">Mycobacterium heidelbergense</name>
    <dbReference type="NCBI Taxonomy" id="53376"/>
    <lineage>
        <taxon>Bacteria</taxon>
        <taxon>Bacillati</taxon>
        <taxon>Actinomycetota</taxon>
        <taxon>Actinomycetes</taxon>
        <taxon>Mycobacteriales</taxon>
        <taxon>Mycobacteriaceae</taxon>
        <taxon>Mycobacterium</taxon>
        <taxon>Mycobacterium simiae complex</taxon>
    </lineage>
</organism>
<dbReference type="InterPro" id="IPR028098">
    <property type="entry name" value="Glyco_trans_4-like_N"/>
</dbReference>
<evidence type="ECO:0000256" key="1">
    <source>
        <dbReference type="ARBA" id="ARBA00022676"/>
    </source>
</evidence>
<dbReference type="PANTHER" id="PTHR12526:SF630">
    <property type="entry name" value="GLYCOSYLTRANSFERASE"/>
    <property type="match status" value="1"/>
</dbReference>
<dbReference type="PANTHER" id="PTHR12526">
    <property type="entry name" value="GLYCOSYLTRANSFERASE"/>
    <property type="match status" value="1"/>
</dbReference>
<evidence type="ECO:0000259" key="3">
    <source>
        <dbReference type="Pfam" id="PF13439"/>
    </source>
</evidence>
<gene>
    <name evidence="4" type="ORF">BST25_08695</name>
</gene>
<dbReference type="GO" id="GO:0016757">
    <property type="term" value="F:glycosyltransferase activity"/>
    <property type="evidence" value="ECO:0007669"/>
    <property type="project" value="UniProtKB-KW"/>
</dbReference>
<dbReference type="Gene3D" id="3.40.50.2000">
    <property type="entry name" value="Glycogen Phosphorylase B"/>
    <property type="match status" value="2"/>
</dbReference>
<evidence type="ECO:0000313" key="4">
    <source>
        <dbReference type="EMBL" id="ORA74642.1"/>
    </source>
</evidence>
<dbReference type="Pfam" id="PF13692">
    <property type="entry name" value="Glyco_trans_1_4"/>
    <property type="match status" value="1"/>
</dbReference>